<dbReference type="EMBL" id="WVIE01000013">
    <property type="protein sequence ID" value="NDJ18062.1"/>
    <property type="molecule type" value="Genomic_DNA"/>
</dbReference>
<evidence type="ECO:0000313" key="2">
    <source>
        <dbReference type="EMBL" id="NDJ18062.1"/>
    </source>
</evidence>
<evidence type="ECO:0000313" key="3">
    <source>
        <dbReference type="Proteomes" id="UP000646053"/>
    </source>
</evidence>
<comment type="caution">
    <text evidence="2">The sequence shown here is derived from an EMBL/GenBank/DDBJ whole genome shotgun (WGS) entry which is preliminary data.</text>
</comment>
<dbReference type="AlphaFoldDB" id="A0A8J8CN58"/>
<gene>
    <name evidence="2" type="ORF">GS601_12315</name>
</gene>
<sequence>MIENARSHHGRDPPPTVPLGAPEPGGGSMAAAQGLGTMPTVRLKTINPIANR</sequence>
<dbReference type="Proteomes" id="UP000646053">
    <property type="component" value="Unassembled WGS sequence"/>
</dbReference>
<proteinExistence type="predicted"/>
<accession>A0A8J8CN58</accession>
<keyword evidence="3" id="KW-1185">Reference proteome</keyword>
<name>A0A8J8CN58_9CYAN</name>
<reference evidence="2" key="1">
    <citation type="submission" date="2019-12" db="EMBL/GenBank/DDBJ databases">
        <title>High-Quality draft genome sequences of three cyanobacteria isolated from the limestone walls of the Old Cathedral of Coimbra.</title>
        <authorList>
            <person name="Tiago I."/>
            <person name="Soares F."/>
            <person name="Portugal A."/>
        </authorList>
    </citation>
    <scope>NUCLEOTIDE SEQUENCE</scope>
    <source>
        <strain evidence="2">A</strain>
    </source>
</reference>
<protein>
    <submittedName>
        <fullName evidence="2">Uncharacterized protein</fullName>
    </submittedName>
</protein>
<organism evidence="2 3">
    <name type="scientific">Myxacorys almedinensis A</name>
    <dbReference type="NCBI Taxonomy" id="2690445"/>
    <lineage>
        <taxon>Bacteria</taxon>
        <taxon>Bacillati</taxon>
        <taxon>Cyanobacteriota</taxon>
        <taxon>Cyanophyceae</taxon>
        <taxon>Leptolyngbyales</taxon>
        <taxon>Leptolyngbyaceae</taxon>
        <taxon>Myxacorys</taxon>
        <taxon>Myxacorys almedinensis</taxon>
    </lineage>
</organism>
<dbReference type="RefSeq" id="WP_162423591.1">
    <property type="nucleotide sequence ID" value="NZ_WVIE01000013.1"/>
</dbReference>
<evidence type="ECO:0000256" key="1">
    <source>
        <dbReference type="SAM" id="MobiDB-lite"/>
    </source>
</evidence>
<feature type="region of interest" description="Disordered" evidence="1">
    <location>
        <begin position="1"/>
        <end position="38"/>
    </location>
</feature>